<keyword evidence="3" id="KW-1185">Reference proteome</keyword>
<sequence length="450" mass="49544">MASSTSPAPSYAMVFSPPQKKESCPPPSEFLLLKPFSKAPSLQMTLAQPGICRTTLLTIQNIDNISSRIYFEIPPGKPLTIRPETLVISPQSIEIFEVTAVDPKESFRATVKVFAPDIKFYRGGQVNVSVTVKQPVVKVEKKKRPKVVAPTTKFKAVTVPTEFKFQPSREERKKATQTKDLTIIADDKKGLSETSTIDPPVVLRPIDQTFNLDDIRRQTNLIKTAIDVNQTYMVPPKTADTDPRDPVAFLRQSVNAEGCNVRAAVFKYLEFAKARGISVPPASQEQKNSMNNMLQELLPVIQDGRITFVLQKLAQVRAIQAEPQKEQDKPQPDGVEDGRDKENARPIDTKIMQVRGMENRSRRSSNLTTSSPKHKQSTDGASLTMTHCVDLDTPERLSGMSQRTVGEMVSNYLPEGASPLDLMAVDSPDVSAIYPIGGGGNNGPQSAPSE</sequence>
<dbReference type="EnsemblMetazoa" id="XM_022798305">
    <property type="protein sequence ID" value="XP_022654040"/>
    <property type="gene ID" value="LOC111247421"/>
</dbReference>
<evidence type="ECO:0000313" key="3">
    <source>
        <dbReference type="Proteomes" id="UP000594260"/>
    </source>
</evidence>
<dbReference type="RefSeq" id="XP_022654041.1">
    <property type="nucleotide sequence ID" value="XM_022798306.1"/>
</dbReference>
<feature type="region of interest" description="Disordered" evidence="1">
    <location>
        <begin position="321"/>
        <end position="381"/>
    </location>
</feature>
<dbReference type="EnsemblMetazoa" id="XM_022798306">
    <property type="protein sequence ID" value="XP_022654041"/>
    <property type="gene ID" value="LOC111247421"/>
</dbReference>
<protein>
    <submittedName>
        <fullName evidence="2">Uncharacterized protein</fullName>
    </submittedName>
</protein>
<accession>A0A7M7JM54</accession>
<reference evidence="2" key="1">
    <citation type="submission" date="2021-01" db="UniProtKB">
        <authorList>
            <consortium name="EnsemblMetazoa"/>
        </authorList>
    </citation>
    <scope>IDENTIFICATION</scope>
</reference>
<dbReference type="AlphaFoldDB" id="A0A7M7JM54"/>
<dbReference type="OrthoDB" id="6507311at2759"/>
<feature type="compositionally biased region" description="Basic and acidic residues" evidence="1">
    <location>
        <begin position="323"/>
        <end position="348"/>
    </location>
</feature>
<evidence type="ECO:0000313" key="2">
    <source>
        <dbReference type="EnsemblMetazoa" id="XP_022654040"/>
    </source>
</evidence>
<organism evidence="2 3">
    <name type="scientific">Varroa destructor</name>
    <name type="common">Honeybee mite</name>
    <dbReference type="NCBI Taxonomy" id="109461"/>
    <lineage>
        <taxon>Eukaryota</taxon>
        <taxon>Metazoa</taxon>
        <taxon>Ecdysozoa</taxon>
        <taxon>Arthropoda</taxon>
        <taxon>Chelicerata</taxon>
        <taxon>Arachnida</taxon>
        <taxon>Acari</taxon>
        <taxon>Parasitiformes</taxon>
        <taxon>Mesostigmata</taxon>
        <taxon>Gamasina</taxon>
        <taxon>Dermanyssoidea</taxon>
        <taxon>Varroidae</taxon>
        <taxon>Varroa</taxon>
    </lineage>
</organism>
<name>A0A7M7JM54_VARDE</name>
<dbReference type="GeneID" id="111247421"/>
<dbReference type="InParanoid" id="A0A7M7JM54"/>
<proteinExistence type="predicted"/>
<evidence type="ECO:0000256" key="1">
    <source>
        <dbReference type="SAM" id="MobiDB-lite"/>
    </source>
</evidence>
<dbReference type="RefSeq" id="XP_022654040.1">
    <property type="nucleotide sequence ID" value="XM_022798305.1"/>
</dbReference>
<dbReference type="Proteomes" id="UP000594260">
    <property type="component" value="Unplaced"/>
</dbReference>
<dbReference type="KEGG" id="vde:111247421"/>